<evidence type="ECO:0000256" key="3">
    <source>
        <dbReference type="ARBA" id="ARBA00015571"/>
    </source>
</evidence>
<reference evidence="9" key="1">
    <citation type="submission" date="2024-04" db="EMBL/GenBank/DDBJ databases">
        <authorList>
            <consortium name="Molecular Ecology Group"/>
        </authorList>
    </citation>
    <scope>NUCLEOTIDE SEQUENCE</scope>
</reference>
<evidence type="ECO:0000256" key="1">
    <source>
        <dbReference type="ARBA" id="ARBA00004141"/>
    </source>
</evidence>
<organism evidence="9 10">
    <name type="scientific">Lasius platythorax</name>
    <dbReference type="NCBI Taxonomy" id="488582"/>
    <lineage>
        <taxon>Eukaryota</taxon>
        <taxon>Metazoa</taxon>
        <taxon>Ecdysozoa</taxon>
        <taxon>Arthropoda</taxon>
        <taxon>Hexapoda</taxon>
        <taxon>Insecta</taxon>
        <taxon>Pterygota</taxon>
        <taxon>Neoptera</taxon>
        <taxon>Endopterygota</taxon>
        <taxon>Hymenoptera</taxon>
        <taxon>Apocrita</taxon>
        <taxon>Aculeata</taxon>
        <taxon>Formicoidea</taxon>
        <taxon>Formicidae</taxon>
        <taxon>Formicinae</taxon>
        <taxon>Lasius</taxon>
        <taxon>Lasius</taxon>
    </lineage>
</organism>
<keyword evidence="4 7" id="KW-0812">Transmembrane</keyword>
<keyword evidence="6 7" id="KW-0472">Membrane</keyword>
<keyword evidence="8" id="KW-0732">Signal</keyword>
<dbReference type="Proteomes" id="UP001497644">
    <property type="component" value="Chromosome 4"/>
</dbReference>
<proteinExistence type="inferred from homology"/>
<evidence type="ECO:0000256" key="5">
    <source>
        <dbReference type="ARBA" id="ARBA00022989"/>
    </source>
</evidence>
<feature type="transmembrane region" description="Helical" evidence="7">
    <location>
        <begin position="322"/>
        <end position="345"/>
    </location>
</feature>
<dbReference type="GO" id="GO:0005783">
    <property type="term" value="C:endoplasmic reticulum"/>
    <property type="evidence" value="ECO:0007669"/>
    <property type="project" value="TreeGrafter"/>
</dbReference>
<evidence type="ECO:0000256" key="6">
    <source>
        <dbReference type="ARBA" id="ARBA00023136"/>
    </source>
</evidence>
<accession>A0AAV2NSV8</accession>
<gene>
    <name evidence="9" type="ORF">LPLAT_LOCUS8553</name>
</gene>
<evidence type="ECO:0000256" key="2">
    <source>
        <dbReference type="ARBA" id="ARBA00005944"/>
    </source>
</evidence>
<dbReference type="GO" id="GO:0005254">
    <property type="term" value="F:chloride channel activity"/>
    <property type="evidence" value="ECO:0007669"/>
    <property type="project" value="TreeGrafter"/>
</dbReference>
<protein>
    <recommendedName>
        <fullName evidence="3">Chloride channel CLIC-like protein 1</fullName>
    </recommendedName>
</protein>
<comment type="subcellular location">
    <subcellularLocation>
        <location evidence="1">Membrane</location>
        <topology evidence="1">Multi-pass membrane protein</topology>
    </subcellularLocation>
</comment>
<dbReference type="InterPro" id="IPR009231">
    <property type="entry name" value="Chloride_chnl_CLIC-like"/>
</dbReference>
<name>A0AAV2NSV8_9HYME</name>
<dbReference type="GO" id="GO:0016020">
    <property type="term" value="C:membrane"/>
    <property type="evidence" value="ECO:0007669"/>
    <property type="project" value="UniProtKB-SubCell"/>
</dbReference>
<comment type="similarity">
    <text evidence="2">Belongs to the chloride channel MCLC family.</text>
</comment>
<keyword evidence="5 7" id="KW-1133">Transmembrane helix</keyword>
<evidence type="ECO:0000256" key="4">
    <source>
        <dbReference type="ARBA" id="ARBA00022692"/>
    </source>
</evidence>
<feature type="signal peptide" evidence="8">
    <location>
        <begin position="1"/>
        <end position="23"/>
    </location>
</feature>
<evidence type="ECO:0000256" key="7">
    <source>
        <dbReference type="SAM" id="Phobius"/>
    </source>
</evidence>
<evidence type="ECO:0000313" key="9">
    <source>
        <dbReference type="EMBL" id="CAL1682661.1"/>
    </source>
</evidence>
<feature type="transmembrane region" description="Helical" evidence="7">
    <location>
        <begin position="287"/>
        <end position="310"/>
    </location>
</feature>
<feature type="transmembrane region" description="Helical" evidence="7">
    <location>
        <begin position="179"/>
        <end position="196"/>
    </location>
</feature>
<sequence>MQLFKSLIYIVLYLYALSSNVHCDETDILDDVTPSTDELNNIYSFFYKSEEKYSSSNPVVQATKNDQSPMIQSCSCKQLDEQNTQGAIFYKRLIAILLSNLDMQRVDDRLIGILNVEASFSQFEYLQNFVNGQGSIREVDRILDNVIKQSDYSYMTEMSHYFNLSSKHLMNFLLIMKEHWEITIISLIVIFSFMVLRKQRWSRGLVIFLLIDVIFVTSFFITWWRLIQEAEIKLMATQAQFAEMPIACQPHKMGLWDKMVASFSPSNDCEKYYESIMTNPRLQVTPAYALTYFLSTVIFQPLTYFGLVISEFIDNATSNLNFMYKIPIIIMLFLTFCVCIILLPFSLIGGSIKFGIGPFFKFGIKGKANSNERQDRIERIYEDTSPKKRLKDSEMMKQITFRQQDKDPAGGDAGIDIHHLSEKHIKCKCKNENAGESMMCEEKEERDNDC</sequence>
<dbReference type="EMBL" id="OZ034827">
    <property type="protein sequence ID" value="CAL1682661.1"/>
    <property type="molecule type" value="Genomic_DNA"/>
</dbReference>
<dbReference type="PANTHER" id="PTHR34093:SF1">
    <property type="entry name" value="CHLORIDE CHANNEL CLIC-LIKE PROTEIN 1"/>
    <property type="match status" value="1"/>
</dbReference>
<keyword evidence="10" id="KW-1185">Reference proteome</keyword>
<feature type="chain" id="PRO_5043405026" description="Chloride channel CLIC-like protein 1" evidence="8">
    <location>
        <begin position="24"/>
        <end position="450"/>
    </location>
</feature>
<dbReference type="Pfam" id="PF05934">
    <property type="entry name" value="MCLC"/>
    <property type="match status" value="1"/>
</dbReference>
<evidence type="ECO:0000256" key="8">
    <source>
        <dbReference type="SAM" id="SignalP"/>
    </source>
</evidence>
<dbReference type="PANTHER" id="PTHR34093">
    <property type="entry name" value="CHLORIDE CHANNEL CLIC-LIKE PROTEIN 1"/>
    <property type="match status" value="1"/>
</dbReference>
<dbReference type="AlphaFoldDB" id="A0AAV2NSV8"/>
<feature type="transmembrane region" description="Helical" evidence="7">
    <location>
        <begin position="205"/>
        <end position="226"/>
    </location>
</feature>
<evidence type="ECO:0000313" key="10">
    <source>
        <dbReference type="Proteomes" id="UP001497644"/>
    </source>
</evidence>